<dbReference type="KEGG" id="cle:Clole_0329"/>
<proteinExistence type="predicted"/>
<name>F2JJN4_CELLD</name>
<dbReference type="EMBL" id="CP002582">
    <property type="protein sequence ID" value="ADZ82076.1"/>
    <property type="molecule type" value="Genomic_DNA"/>
</dbReference>
<sequence>MYVLFIILNEIEYLTEIIKKMKEAGVRGATVIEGTSASEIVDNDLYTASFLASLVNAYERRNKASRVIFSLIEREEQVQRAMEEVQKILEGEAKKSPLGMMFVLPVAHMQGGELGRHIESRDKKRKLEEKNASKSE</sequence>
<gene>
    <name evidence="1" type="ordered locus">Clole_0329</name>
</gene>
<dbReference type="Proteomes" id="UP000008467">
    <property type="component" value="Chromosome"/>
</dbReference>
<reference evidence="1 2" key="1">
    <citation type="journal article" date="2011" name="J. Bacteriol.">
        <title>Complete genome sequence of the cellulose-degrading bacterium Cellulosilyticum lentocellum.</title>
        <authorList>
            <consortium name="US DOE Joint Genome Institute"/>
            <person name="Miller D.A."/>
            <person name="Suen G."/>
            <person name="Bruce D."/>
            <person name="Copeland A."/>
            <person name="Cheng J.F."/>
            <person name="Detter C."/>
            <person name="Goodwin L.A."/>
            <person name="Han C.S."/>
            <person name="Hauser L.J."/>
            <person name="Land M.L."/>
            <person name="Lapidus A."/>
            <person name="Lucas S."/>
            <person name="Meincke L."/>
            <person name="Pitluck S."/>
            <person name="Tapia R."/>
            <person name="Teshima H."/>
            <person name="Woyke T."/>
            <person name="Fox B.G."/>
            <person name="Angert E.R."/>
            <person name="Currie C.R."/>
        </authorList>
    </citation>
    <scope>NUCLEOTIDE SEQUENCE [LARGE SCALE GENOMIC DNA]</scope>
    <source>
        <strain evidence="2">ATCC 49066 / DSM 5427 / NCIMB 11756 / RHM5</strain>
    </source>
</reference>
<keyword evidence="2" id="KW-1185">Reference proteome</keyword>
<protein>
    <recommendedName>
        <fullName evidence="3">Nitrogen regulatory protein P-II</fullName>
    </recommendedName>
</protein>
<dbReference type="RefSeq" id="WP_013655377.1">
    <property type="nucleotide sequence ID" value="NC_015275.1"/>
</dbReference>
<organism evidence="1 2">
    <name type="scientific">Cellulosilyticum lentocellum (strain ATCC 49066 / DSM 5427 / NCIMB 11756 / RHM5)</name>
    <name type="common">Clostridium lentocellum</name>
    <dbReference type="NCBI Taxonomy" id="642492"/>
    <lineage>
        <taxon>Bacteria</taxon>
        <taxon>Bacillati</taxon>
        <taxon>Bacillota</taxon>
        <taxon>Clostridia</taxon>
        <taxon>Lachnospirales</taxon>
        <taxon>Cellulosilyticaceae</taxon>
        <taxon>Cellulosilyticum</taxon>
    </lineage>
</organism>
<dbReference type="STRING" id="642492.Clole_0329"/>
<dbReference type="AlphaFoldDB" id="F2JJN4"/>
<evidence type="ECO:0000313" key="1">
    <source>
        <dbReference type="EMBL" id="ADZ82076.1"/>
    </source>
</evidence>
<evidence type="ECO:0008006" key="3">
    <source>
        <dbReference type="Google" id="ProtNLM"/>
    </source>
</evidence>
<dbReference type="InterPro" id="IPR015867">
    <property type="entry name" value="N-reg_PII/ATP_PRibTrfase_C"/>
</dbReference>
<dbReference type="HOGENOM" id="CLU_155828_0_0_9"/>
<evidence type="ECO:0000313" key="2">
    <source>
        <dbReference type="Proteomes" id="UP000008467"/>
    </source>
</evidence>
<dbReference type="Gene3D" id="3.30.70.120">
    <property type="match status" value="1"/>
</dbReference>
<accession>F2JJN4</accession>